<dbReference type="EMBL" id="BAABHB010000002">
    <property type="protein sequence ID" value="GAA4399097.1"/>
    <property type="molecule type" value="Genomic_DNA"/>
</dbReference>
<dbReference type="Proteomes" id="UP001500936">
    <property type="component" value="Unassembled WGS sequence"/>
</dbReference>
<proteinExistence type="predicted"/>
<dbReference type="InterPro" id="IPR028082">
    <property type="entry name" value="Peripla_BP_I"/>
</dbReference>
<feature type="domain" description="Transcriptional regulator LacI/GalR-like sensor" evidence="4">
    <location>
        <begin position="29"/>
        <end position="138"/>
    </location>
</feature>
<keyword evidence="2" id="KW-0238">DNA-binding</keyword>
<evidence type="ECO:0000256" key="1">
    <source>
        <dbReference type="ARBA" id="ARBA00023015"/>
    </source>
</evidence>
<evidence type="ECO:0000256" key="2">
    <source>
        <dbReference type="ARBA" id="ARBA00023125"/>
    </source>
</evidence>
<organism evidence="5 6">
    <name type="scientific">Nibrella viscosa</name>
    <dbReference type="NCBI Taxonomy" id="1084524"/>
    <lineage>
        <taxon>Bacteria</taxon>
        <taxon>Pseudomonadati</taxon>
        <taxon>Bacteroidota</taxon>
        <taxon>Cytophagia</taxon>
        <taxon>Cytophagales</taxon>
        <taxon>Spirosomataceae</taxon>
        <taxon>Nibrella</taxon>
    </lineage>
</organism>
<sequence>MGISESMELVRATAMPGCPARVNTGDLTIANGHRLTRDLLQLDTPPDAIFAICDSAAFGAMQAIKSRGLCIPNDMALAGFTDEPVAALVEPALATVAQPTFAIGQIAAQLFLAQIRGGASYQPTTQVLKTRLVIRESSQKKSNSR</sequence>
<dbReference type="InterPro" id="IPR046335">
    <property type="entry name" value="LacI/GalR-like_sensor"/>
</dbReference>
<reference evidence="6" key="1">
    <citation type="journal article" date="2019" name="Int. J. Syst. Evol. Microbiol.">
        <title>The Global Catalogue of Microorganisms (GCM) 10K type strain sequencing project: providing services to taxonomists for standard genome sequencing and annotation.</title>
        <authorList>
            <consortium name="The Broad Institute Genomics Platform"/>
            <consortium name="The Broad Institute Genome Sequencing Center for Infectious Disease"/>
            <person name="Wu L."/>
            <person name="Ma J."/>
        </authorList>
    </citation>
    <scope>NUCLEOTIDE SEQUENCE [LARGE SCALE GENOMIC DNA]</scope>
    <source>
        <strain evidence="6">JCM 17925</strain>
    </source>
</reference>
<accession>A0ABP8K1V0</accession>
<protein>
    <recommendedName>
        <fullName evidence="4">Transcriptional regulator LacI/GalR-like sensor domain-containing protein</fullName>
    </recommendedName>
</protein>
<keyword evidence="3" id="KW-0804">Transcription</keyword>
<dbReference type="PANTHER" id="PTHR30146">
    <property type="entry name" value="LACI-RELATED TRANSCRIPTIONAL REPRESSOR"/>
    <property type="match status" value="1"/>
</dbReference>
<keyword evidence="6" id="KW-1185">Reference proteome</keyword>
<gene>
    <name evidence="5" type="ORF">GCM10023187_10460</name>
</gene>
<dbReference type="Gene3D" id="3.40.50.2300">
    <property type="match status" value="1"/>
</dbReference>
<evidence type="ECO:0000259" key="4">
    <source>
        <dbReference type="Pfam" id="PF13377"/>
    </source>
</evidence>
<dbReference type="SUPFAM" id="SSF53822">
    <property type="entry name" value="Periplasmic binding protein-like I"/>
    <property type="match status" value="1"/>
</dbReference>
<dbReference type="Pfam" id="PF13377">
    <property type="entry name" value="Peripla_BP_3"/>
    <property type="match status" value="1"/>
</dbReference>
<name>A0ABP8K1V0_9BACT</name>
<evidence type="ECO:0000313" key="6">
    <source>
        <dbReference type="Proteomes" id="UP001500936"/>
    </source>
</evidence>
<dbReference type="PANTHER" id="PTHR30146:SF109">
    <property type="entry name" value="HTH-TYPE TRANSCRIPTIONAL REGULATOR GALS"/>
    <property type="match status" value="1"/>
</dbReference>
<keyword evidence="1" id="KW-0805">Transcription regulation</keyword>
<evidence type="ECO:0000313" key="5">
    <source>
        <dbReference type="EMBL" id="GAA4399097.1"/>
    </source>
</evidence>
<evidence type="ECO:0000256" key="3">
    <source>
        <dbReference type="ARBA" id="ARBA00023163"/>
    </source>
</evidence>
<comment type="caution">
    <text evidence="5">The sequence shown here is derived from an EMBL/GenBank/DDBJ whole genome shotgun (WGS) entry which is preliminary data.</text>
</comment>